<sequence length="190" mass="22582">MSKRNTESYRPKRPISAYIYFVKEEFRKQKGVDVATMGRRCAEKWSSMNESEKQKYVDKASADLRRYNLEKKHIAPKKKQGRKNAYLIFYLSQFSKVKSENPTFKLTEIAKEVSKMWKALEPTEKERYKRMAELENSKNQKKAPTMKVNQAKNKQRHHHQLSLNSATFPLEDMNETYEDVDLMDELDEMI</sequence>
<keyword evidence="2" id="KW-0539">Nucleus</keyword>
<dbReference type="Proteomes" id="UP000494040">
    <property type="component" value="Unassembled WGS sequence"/>
</dbReference>
<dbReference type="SMART" id="SM00398">
    <property type="entry name" value="HMG"/>
    <property type="match status" value="2"/>
</dbReference>
<evidence type="ECO:0000313" key="5">
    <source>
        <dbReference type="Proteomes" id="UP000494040"/>
    </source>
</evidence>
<dbReference type="GO" id="GO:0003677">
    <property type="term" value="F:DNA binding"/>
    <property type="evidence" value="ECO:0007669"/>
    <property type="project" value="UniProtKB-UniRule"/>
</dbReference>
<proteinExistence type="predicted"/>
<dbReference type="PANTHER" id="PTHR48112:SF22">
    <property type="entry name" value="MITOCHONDRIAL TRANSCRIPTION FACTOR A, ISOFORM B"/>
    <property type="match status" value="1"/>
</dbReference>
<dbReference type="AlphaFoldDB" id="A0A8I6SPL2"/>
<dbReference type="SUPFAM" id="SSF47095">
    <property type="entry name" value="HMG-box"/>
    <property type="match status" value="2"/>
</dbReference>
<dbReference type="CDD" id="cd00084">
    <property type="entry name" value="HMG-box_SF"/>
    <property type="match status" value="1"/>
</dbReference>
<dbReference type="GO" id="GO:0005634">
    <property type="term" value="C:nucleus"/>
    <property type="evidence" value="ECO:0007669"/>
    <property type="project" value="UniProtKB-UniRule"/>
</dbReference>
<protein>
    <recommendedName>
        <fullName evidence="3">HMG box domain-containing protein</fullName>
    </recommendedName>
</protein>
<name>A0A8I6SPL2_CIMLE</name>
<dbReference type="InterPro" id="IPR050342">
    <property type="entry name" value="HMGB"/>
</dbReference>
<dbReference type="GeneID" id="106673745"/>
<feature type="domain" description="HMG box" evidence="3">
    <location>
        <begin position="79"/>
        <end position="147"/>
    </location>
</feature>
<evidence type="ECO:0000259" key="3">
    <source>
        <dbReference type="PROSITE" id="PS50118"/>
    </source>
</evidence>
<dbReference type="Pfam" id="PF00505">
    <property type="entry name" value="HMG_box"/>
    <property type="match status" value="1"/>
</dbReference>
<accession>A0A8I6SPL2</accession>
<dbReference type="PANTHER" id="PTHR48112">
    <property type="entry name" value="HIGH MOBILITY GROUP PROTEIN DSP1"/>
    <property type="match status" value="1"/>
</dbReference>
<evidence type="ECO:0000313" key="4">
    <source>
        <dbReference type="EnsemblMetazoa" id="XP_014261445.1"/>
    </source>
</evidence>
<reference evidence="4" key="1">
    <citation type="submission" date="2022-01" db="UniProtKB">
        <authorList>
            <consortium name="EnsemblMetazoa"/>
        </authorList>
    </citation>
    <scope>IDENTIFICATION</scope>
</reference>
<dbReference type="InterPro" id="IPR009071">
    <property type="entry name" value="HMG_box_dom"/>
</dbReference>
<dbReference type="RefSeq" id="XP_014261452.1">
    <property type="nucleotide sequence ID" value="XM_014405966.2"/>
</dbReference>
<keyword evidence="1 2" id="KW-0238">DNA-binding</keyword>
<feature type="DNA-binding region" description="HMG box" evidence="2">
    <location>
        <begin position="79"/>
        <end position="147"/>
    </location>
</feature>
<dbReference type="OMA" id="LICSEYP"/>
<feature type="DNA-binding region" description="HMG box" evidence="2">
    <location>
        <begin position="11"/>
        <end position="75"/>
    </location>
</feature>
<organism evidence="4 5">
    <name type="scientific">Cimex lectularius</name>
    <name type="common">Bed bug</name>
    <name type="synonym">Acanthia lectularia</name>
    <dbReference type="NCBI Taxonomy" id="79782"/>
    <lineage>
        <taxon>Eukaryota</taxon>
        <taxon>Metazoa</taxon>
        <taxon>Ecdysozoa</taxon>
        <taxon>Arthropoda</taxon>
        <taxon>Hexapoda</taxon>
        <taxon>Insecta</taxon>
        <taxon>Pterygota</taxon>
        <taxon>Neoptera</taxon>
        <taxon>Paraneoptera</taxon>
        <taxon>Hemiptera</taxon>
        <taxon>Heteroptera</taxon>
        <taxon>Panheteroptera</taxon>
        <taxon>Cimicomorpha</taxon>
        <taxon>Cimicidae</taxon>
        <taxon>Cimex</taxon>
    </lineage>
</organism>
<dbReference type="OrthoDB" id="498543at2759"/>
<evidence type="ECO:0000256" key="2">
    <source>
        <dbReference type="PROSITE-ProRule" id="PRU00267"/>
    </source>
</evidence>
<keyword evidence="5" id="KW-1185">Reference proteome</keyword>
<dbReference type="KEGG" id="clec:106673745"/>
<evidence type="ECO:0000256" key="1">
    <source>
        <dbReference type="ARBA" id="ARBA00023125"/>
    </source>
</evidence>
<dbReference type="EnsemblMetazoa" id="XM_014405966.2">
    <property type="protein sequence ID" value="XP_014261452.1"/>
    <property type="gene ID" value="LOC106673745"/>
</dbReference>
<dbReference type="RefSeq" id="XP_014261445.1">
    <property type="nucleotide sequence ID" value="XM_014405959.1"/>
</dbReference>
<dbReference type="Gene3D" id="1.10.30.10">
    <property type="entry name" value="High mobility group box domain"/>
    <property type="match status" value="2"/>
</dbReference>
<feature type="domain" description="HMG box" evidence="3">
    <location>
        <begin position="11"/>
        <end position="75"/>
    </location>
</feature>
<dbReference type="InterPro" id="IPR036910">
    <property type="entry name" value="HMG_box_dom_sf"/>
</dbReference>
<dbReference type="EnsemblMetazoa" id="XM_014405959.1">
    <property type="protein sequence ID" value="XP_014261445.1"/>
    <property type="gene ID" value="LOC106673745"/>
</dbReference>
<dbReference type="PROSITE" id="PS50118">
    <property type="entry name" value="HMG_BOX_2"/>
    <property type="match status" value="2"/>
</dbReference>
<dbReference type="Pfam" id="PF09011">
    <property type="entry name" value="HMG_box_2"/>
    <property type="match status" value="1"/>
</dbReference>